<feature type="transmembrane region" description="Helical" evidence="8">
    <location>
        <begin position="371"/>
        <end position="392"/>
    </location>
</feature>
<evidence type="ECO:0000256" key="7">
    <source>
        <dbReference type="ARBA" id="ARBA00023136"/>
    </source>
</evidence>
<comment type="caution">
    <text evidence="10">The sequence shown here is derived from an EMBL/GenBank/DDBJ whole genome shotgun (WGS) entry which is preliminary data.</text>
</comment>
<dbReference type="RefSeq" id="WP_066869012.1">
    <property type="nucleotide sequence ID" value="NZ_LNQB01000052.1"/>
</dbReference>
<dbReference type="InterPro" id="IPR036259">
    <property type="entry name" value="MFS_trans_sf"/>
</dbReference>
<dbReference type="Pfam" id="PF12832">
    <property type="entry name" value="MFS_1_like"/>
    <property type="match status" value="1"/>
</dbReference>
<evidence type="ECO:0000256" key="4">
    <source>
        <dbReference type="ARBA" id="ARBA00022519"/>
    </source>
</evidence>
<feature type="transmembrane region" description="Helical" evidence="8">
    <location>
        <begin position="22"/>
        <end position="42"/>
    </location>
</feature>
<dbReference type="GO" id="GO:0005886">
    <property type="term" value="C:plasma membrane"/>
    <property type="evidence" value="ECO:0007669"/>
    <property type="project" value="UniProtKB-SubCell"/>
</dbReference>
<dbReference type="InterPro" id="IPR024989">
    <property type="entry name" value="MFS_assoc_dom"/>
</dbReference>
<feature type="transmembrane region" description="Helical" evidence="8">
    <location>
        <begin position="278"/>
        <end position="298"/>
    </location>
</feature>
<evidence type="ECO:0000256" key="8">
    <source>
        <dbReference type="SAM" id="Phobius"/>
    </source>
</evidence>
<keyword evidence="11" id="KW-1185">Reference proteome</keyword>
<comment type="subcellular location">
    <subcellularLocation>
        <location evidence="1">Cell inner membrane</location>
        <topology evidence="1">Multi-pass membrane protein</topology>
    </subcellularLocation>
</comment>
<dbReference type="OrthoDB" id="9150135at2"/>
<dbReference type="InterPro" id="IPR026032">
    <property type="entry name" value="HcaT-like"/>
</dbReference>
<dbReference type="Proteomes" id="UP000078507">
    <property type="component" value="Unassembled WGS sequence"/>
</dbReference>
<dbReference type="NCBIfam" id="NF037955">
    <property type="entry name" value="mfs"/>
    <property type="match status" value="1"/>
</dbReference>
<name>A0A178YQ25_SINSA</name>
<evidence type="ECO:0000256" key="2">
    <source>
        <dbReference type="ARBA" id="ARBA00022448"/>
    </source>
</evidence>
<keyword evidence="5 8" id="KW-0812">Transmembrane</keyword>
<keyword evidence="6 8" id="KW-1133">Transmembrane helix</keyword>
<protein>
    <submittedName>
        <fullName evidence="10">3-phenylpropionic acid transporter</fullName>
    </submittedName>
</protein>
<evidence type="ECO:0000256" key="3">
    <source>
        <dbReference type="ARBA" id="ARBA00022475"/>
    </source>
</evidence>
<keyword evidence="2" id="KW-0813">Transport</keyword>
<feature type="transmembrane region" description="Helical" evidence="8">
    <location>
        <begin position="220"/>
        <end position="243"/>
    </location>
</feature>
<feature type="domain" description="Major facilitator superfamily associated" evidence="9">
    <location>
        <begin position="34"/>
        <end position="373"/>
    </location>
</feature>
<feature type="transmembrane region" description="Helical" evidence="8">
    <location>
        <begin position="54"/>
        <end position="76"/>
    </location>
</feature>
<sequence>MIPSSVPAVTVGPPPCHFALRLALLFSAPLIVNGFAMPYFPVWLSTLSLSDFEIGMVLAVPMFVRVITAPLAGLLADRLGERTIVLIWSGCLSLAIAMALFFVKDFWPVLVIYALQSAVYSPYLPIVEAIALSGVRRWGFDYAQMRVWGSVAFIGATMLGGWLIGLVGGAMVLPAMAVGFGLTIVMALAAPRVGRPRRPSPITALTEPPPQSLRQTDLQLLLVGVTLVNSSHAMLFAFSAIYWQHIGYSGTQVGGLWSAGVAAEVIMFFFAKAIIRRFSVWTMIFSGCLLAVVRWLIFPMDLGFSGYFVLQCFHAFTYAIMHTGMQLKLVERVAEEQEAAAQGLYFFYTGIFTAIFTLLSGYFYAWFGVQGFYSMSVVALTGCGFAFAGWSLQPQRLVSGGKTSEAS</sequence>
<feature type="transmembrane region" description="Helical" evidence="8">
    <location>
        <begin position="147"/>
        <end position="165"/>
    </location>
</feature>
<keyword evidence="7 8" id="KW-0472">Membrane</keyword>
<dbReference type="Gene3D" id="1.20.1250.20">
    <property type="entry name" value="MFS general substrate transporter like domains"/>
    <property type="match status" value="2"/>
</dbReference>
<reference evidence="10 11" key="1">
    <citation type="submission" date="2015-11" db="EMBL/GenBank/DDBJ databases">
        <title>Ensifer anhuiense sp. nov., an effective nitrogen fixation bacterium with Glycine soja.</title>
        <authorList>
            <person name="Yan H."/>
            <person name="Chen W."/>
        </authorList>
    </citation>
    <scope>NUCLEOTIDE SEQUENCE [LARGE SCALE GENOMIC DNA]</scope>
    <source>
        <strain evidence="10 11">LMG 7837</strain>
    </source>
</reference>
<dbReference type="AlphaFoldDB" id="A0A178YQ25"/>
<evidence type="ECO:0000256" key="1">
    <source>
        <dbReference type="ARBA" id="ARBA00004429"/>
    </source>
</evidence>
<dbReference type="GO" id="GO:0030395">
    <property type="term" value="F:lactose binding"/>
    <property type="evidence" value="ECO:0007669"/>
    <property type="project" value="TreeGrafter"/>
</dbReference>
<evidence type="ECO:0000313" key="11">
    <source>
        <dbReference type="Proteomes" id="UP000078507"/>
    </source>
</evidence>
<gene>
    <name evidence="10" type="ORF">ATB98_21720</name>
</gene>
<dbReference type="SUPFAM" id="SSF103473">
    <property type="entry name" value="MFS general substrate transporter"/>
    <property type="match status" value="1"/>
</dbReference>
<feature type="transmembrane region" description="Helical" evidence="8">
    <location>
        <begin position="345"/>
        <end position="365"/>
    </location>
</feature>
<evidence type="ECO:0000313" key="10">
    <source>
        <dbReference type="EMBL" id="OAP49692.1"/>
    </source>
</evidence>
<evidence type="ECO:0000256" key="6">
    <source>
        <dbReference type="ARBA" id="ARBA00022989"/>
    </source>
</evidence>
<feature type="transmembrane region" description="Helical" evidence="8">
    <location>
        <begin position="109"/>
        <end position="135"/>
    </location>
</feature>
<evidence type="ECO:0000256" key="5">
    <source>
        <dbReference type="ARBA" id="ARBA00022692"/>
    </source>
</evidence>
<feature type="transmembrane region" description="Helical" evidence="8">
    <location>
        <begin position="255"/>
        <end position="271"/>
    </location>
</feature>
<keyword evidence="4" id="KW-0997">Cell inner membrane</keyword>
<keyword evidence="3" id="KW-1003">Cell membrane</keyword>
<dbReference type="EMBL" id="LNQB01000052">
    <property type="protein sequence ID" value="OAP49692.1"/>
    <property type="molecule type" value="Genomic_DNA"/>
</dbReference>
<proteinExistence type="predicted"/>
<dbReference type="PIRSF" id="PIRSF004925">
    <property type="entry name" value="HcaT"/>
    <property type="match status" value="1"/>
</dbReference>
<organism evidence="10 11">
    <name type="scientific">Sinorhizobium saheli</name>
    <dbReference type="NCBI Taxonomy" id="36856"/>
    <lineage>
        <taxon>Bacteria</taxon>
        <taxon>Pseudomonadati</taxon>
        <taxon>Pseudomonadota</taxon>
        <taxon>Alphaproteobacteria</taxon>
        <taxon>Hyphomicrobiales</taxon>
        <taxon>Rhizobiaceae</taxon>
        <taxon>Sinorhizobium/Ensifer group</taxon>
        <taxon>Sinorhizobium</taxon>
    </lineage>
</organism>
<dbReference type="PANTHER" id="PTHR23522">
    <property type="entry name" value="BLL5896 PROTEIN"/>
    <property type="match status" value="1"/>
</dbReference>
<feature type="transmembrane region" description="Helical" evidence="8">
    <location>
        <begin position="304"/>
        <end position="324"/>
    </location>
</feature>
<dbReference type="GO" id="GO:0015528">
    <property type="term" value="F:lactose:proton symporter activity"/>
    <property type="evidence" value="ECO:0007669"/>
    <property type="project" value="TreeGrafter"/>
</dbReference>
<evidence type="ECO:0000259" key="9">
    <source>
        <dbReference type="Pfam" id="PF12832"/>
    </source>
</evidence>
<feature type="transmembrane region" description="Helical" evidence="8">
    <location>
        <begin position="171"/>
        <end position="190"/>
    </location>
</feature>
<dbReference type="STRING" id="36856.ATB98_21720"/>
<feature type="transmembrane region" description="Helical" evidence="8">
    <location>
        <begin position="83"/>
        <end position="103"/>
    </location>
</feature>
<accession>A0A178YQ25</accession>
<dbReference type="PANTHER" id="PTHR23522:SF10">
    <property type="entry name" value="3-PHENYLPROPIONIC ACID TRANSPORTER-RELATED"/>
    <property type="match status" value="1"/>
</dbReference>